<evidence type="ECO:0000313" key="3">
    <source>
        <dbReference type="Proteomes" id="UP001331761"/>
    </source>
</evidence>
<feature type="transmembrane region" description="Helical" evidence="1">
    <location>
        <begin position="119"/>
        <end position="144"/>
    </location>
</feature>
<keyword evidence="1" id="KW-1133">Transmembrane helix</keyword>
<keyword evidence="1" id="KW-0472">Membrane</keyword>
<name>A0AAN8FPA9_TRICO</name>
<protein>
    <recommendedName>
        <fullName evidence="4">Phlebovirus glycoprotein G2 fusion domain-containing protein</fullName>
    </recommendedName>
</protein>
<keyword evidence="3" id="KW-1185">Reference proteome</keyword>
<reference evidence="2 3" key="1">
    <citation type="submission" date="2019-10" db="EMBL/GenBank/DDBJ databases">
        <title>Assembly and Annotation for the nematode Trichostrongylus colubriformis.</title>
        <authorList>
            <person name="Martin J."/>
        </authorList>
    </citation>
    <scope>NUCLEOTIDE SEQUENCE [LARGE SCALE GENOMIC DNA]</scope>
    <source>
        <strain evidence="2">G859</strain>
        <tissue evidence="2">Whole worm</tissue>
    </source>
</reference>
<gene>
    <name evidence="2" type="ORF">GCK32_014253</name>
</gene>
<proteinExistence type="predicted"/>
<accession>A0AAN8FPA9</accession>
<comment type="caution">
    <text evidence="2">The sequence shown here is derived from an EMBL/GenBank/DDBJ whole genome shotgun (WGS) entry which is preliminary data.</text>
</comment>
<evidence type="ECO:0000313" key="2">
    <source>
        <dbReference type="EMBL" id="KAK5973798.1"/>
    </source>
</evidence>
<feature type="transmembrane region" description="Helical" evidence="1">
    <location>
        <begin position="185"/>
        <end position="203"/>
    </location>
</feature>
<dbReference type="AlphaFoldDB" id="A0AAN8FPA9"/>
<keyword evidence="1" id="KW-0812">Transmembrane</keyword>
<evidence type="ECO:0008006" key="4">
    <source>
        <dbReference type="Google" id="ProtNLM"/>
    </source>
</evidence>
<organism evidence="2 3">
    <name type="scientific">Trichostrongylus colubriformis</name>
    <name type="common">Black scour worm</name>
    <dbReference type="NCBI Taxonomy" id="6319"/>
    <lineage>
        <taxon>Eukaryota</taxon>
        <taxon>Metazoa</taxon>
        <taxon>Ecdysozoa</taxon>
        <taxon>Nematoda</taxon>
        <taxon>Chromadorea</taxon>
        <taxon>Rhabditida</taxon>
        <taxon>Rhabditina</taxon>
        <taxon>Rhabditomorpha</taxon>
        <taxon>Strongyloidea</taxon>
        <taxon>Trichostrongylidae</taxon>
        <taxon>Trichostrongylus</taxon>
    </lineage>
</organism>
<evidence type="ECO:0000256" key="1">
    <source>
        <dbReference type="SAM" id="Phobius"/>
    </source>
</evidence>
<dbReference type="EMBL" id="WIXE01015059">
    <property type="protein sequence ID" value="KAK5973798.1"/>
    <property type="molecule type" value="Genomic_DNA"/>
</dbReference>
<sequence length="231" mass="25844">MTMLLFIPGALSLSPSATLTRGQLRCIEGGVFITTRHMRSFELCVEGTCQVSNDPRDNETILFPPEVLLHEHHVQLKLFDGQNVTVLETSCPEVAFCEHFRCWLCTANILNPQCSPRTAIAGIAILTYIAIALLYALCYVPLVIGKPFRICGRVTWAICRGFCWSLRQIWRGQGHRRRRYDVETLLRAPLIAIVMVVAIAQTTSACQDINVYSSENSIFTISSEGKKKNAP</sequence>
<dbReference type="Proteomes" id="UP001331761">
    <property type="component" value="Unassembled WGS sequence"/>
</dbReference>